<evidence type="ECO:0000259" key="4">
    <source>
        <dbReference type="Pfam" id="PF00370"/>
    </source>
</evidence>
<dbReference type="AlphaFoldDB" id="A0A1B8GKX0"/>
<dbReference type="OrthoDB" id="203824at2759"/>
<keyword evidence="7" id="KW-1185">Reference proteome</keyword>
<dbReference type="STRING" id="342668.A0A1B8GKX0"/>
<dbReference type="NCBIfam" id="TIGR01315">
    <property type="entry name" value="5C_CHO_kinase"/>
    <property type="match status" value="1"/>
</dbReference>
<dbReference type="PANTHER" id="PTHR43435">
    <property type="entry name" value="RIBULOKINASE"/>
    <property type="match status" value="1"/>
</dbReference>
<dbReference type="InterPro" id="IPR000577">
    <property type="entry name" value="Carb_kinase_FGGY"/>
</dbReference>
<feature type="domain" description="Carbohydrate kinase FGGY N-terminal" evidence="4">
    <location>
        <begin position="9"/>
        <end position="183"/>
    </location>
</feature>
<evidence type="ECO:0000256" key="2">
    <source>
        <dbReference type="ARBA" id="ARBA00022679"/>
    </source>
</evidence>
<dbReference type="InterPro" id="IPR043129">
    <property type="entry name" value="ATPase_NBD"/>
</dbReference>
<dbReference type="InterPro" id="IPR018485">
    <property type="entry name" value="FGGY_C"/>
</dbReference>
<dbReference type="Gene3D" id="1.20.58.2240">
    <property type="match status" value="1"/>
</dbReference>
<dbReference type="Gene3D" id="3.30.420.40">
    <property type="match status" value="1"/>
</dbReference>
<dbReference type="SUPFAM" id="SSF53067">
    <property type="entry name" value="Actin-like ATPase domain"/>
    <property type="match status" value="2"/>
</dbReference>
<evidence type="ECO:0000256" key="1">
    <source>
        <dbReference type="ARBA" id="ARBA00009156"/>
    </source>
</evidence>
<dbReference type="InterPro" id="IPR018484">
    <property type="entry name" value="FGGY_N"/>
</dbReference>
<comment type="similarity">
    <text evidence="1">Belongs to the FGGY kinase family.</text>
</comment>
<dbReference type="EMBL" id="KV460228">
    <property type="protein sequence ID" value="OBT96492.1"/>
    <property type="molecule type" value="Genomic_DNA"/>
</dbReference>
<dbReference type="Pfam" id="PF02782">
    <property type="entry name" value="FGGY_C"/>
    <property type="match status" value="1"/>
</dbReference>
<keyword evidence="3" id="KW-0418">Kinase</keyword>
<reference evidence="7" key="2">
    <citation type="journal article" date="2018" name="Nat. Commun.">
        <title>Extreme sensitivity to ultraviolet light in the fungal pathogen causing white-nose syndrome of bats.</title>
        <authorList>
            <person name="Palmer J.M."/>
            <person name="Drees K.P."/>
            <person name="Foster J.T."/>
            <person name="Lindner D.L."/>
        </authorList>
    </citation>
    <scope>NUCLEOTIDE SEQUENCE [LARGE SCALE GENOMIC DNA]</scope>
    <source>
        <strain evidence="7">UAMH 10579</strain>
    </source>
</reference>
<name>A0A1B8GKX0_9PEZI</name>
<evidence type="ECO:0008006" key="8">
    <source>
        <dbReference type="Google" id="ProtNLM"/>
    </source>
</evidence>
<gene>
    <name evidence="6" type="ORF">VE01_05712</name>
</gene>
<dbReference type="PANTHER" id="PTHR43435:SF4">
    <property type="entry name" value="FGGY CARBOHYDRATE KINASE DOMAIN-CONTAINING PROTEIN"/>
    <property type="match status" value="1"/>
</dbReference>
<feature type="domain" description="Carbohydrate kinase FGGY C-terminal" evidence="5">
    <location>
        <begin position="303"/>
        <end position="516"/>
    </location>
</feature>
<keyword evidence="2" id="KW-0808">Transferase</keyword>
<evidence type="ECO:0000256" key="3">
    <source>
        <dbReference type="ARBA" id="ARBA00022777"/>
    </source>
</evidence>
<dbReference type="GeneID" id="28839098"/>
<dbReference type="GO" id="GO:0019321">
    <property type="term" value="P:pentose metabolic process"/>
    <property type="evidence" value="ECO:0007669"/>
    <property type="project" value="TreeGrafter"/>
</dbReference>
<reference evidence="6 7" key="1">
    <citation type="submission" date="2016-03" db="EMBL/GenBank/DDBJ databases">
        <title>Comparative genomics of Pseudogymnoascus destructans, the fungus causing white-nose syndrome of bats.</title>
        <authorList>
            <person name="Palmer J.M."/>
            <person name="Drees K.P."/>
            <person name="Foster J.T."/>
            <person name="Lindner D.L."/>
        </authorList>
    </citation>
    <scope>NUCLEOTIDE SEQUENCE [LARGE SCALE GENOMIC DNA]</scope>
    <source>
        <strain evidence="6 7">UAMH 10579</strain>
    </source>
</reference>
<dbReference type="CDD" id="cd07782">
    <property type="entry name" value="ASKHA_NBD_FGGY_D-RBK"/>
    <property type="match status" value="1"/>
</dbReference>
<accession>A0A1B8GKX0</accession>
<organism evidence="6 7">
    <name type="scientific">Pseudogymnoascus verrucosus</name>
    <dbReference type="NCBI Taxonomy" id="342668"/>
    <lineage>
        <taxon>Eukaryota</taxon>
        <taxon>Fungi</taxon>
        <taxon>Dikarya</taxon>
        <taxon>Ascomycota</taxon>
        <taxon>Pezizomycotina</taxon>
        <taxon>Leotiomycetes</taxon>
        <taxon>Thelebolales</taxon>
        <taxon>Thelebolaceae</taxon>
        <taxon>Pseudogymnoascus</taxon>
    </lineage>
</organism>
<dbReference type="PIRSF" id="PIRSF000538">
    <property type="entry name" value="GlpK"/>
    <property type="match status" value="1"/>
</dbReference>
<dbReference type="RefSeq" id="XP_018130225.1">
    <property type="nucleotide sequence ID" value="XM_018275172.2"/>
</dbReference>
<evidence type="ECO:0000313" key="7">
    <source>
        <dbReference type="Proteomes" id="UP000091956"/>
    </source>
</evidence>
<evidence type="ECO:0000259" key="5">
    <source>
        <dbReference type="Pfam" id="PF02782"/>
    </source>
</evidence>
<dbReference type="GO" id="GO:0019150">
    <property type="term" value="F:D-ribulokinase activity"/>
    <property type="evidence" value="ECO:0007669"/>
    <property type="project" value="TreeGrafter"/>
</dbReference>
<dbReference type="Pfam" id="PF00370">
    <property type="entry name" value="FGGY_N"/>
    <property type="match status" value="1"/>
</dbReference>
<proteinExistence type="inferred from homology"/>
<evidence type="ECO:0000313" key="6">
    <source>
        <dbReference type="EMBL" id="OBT96492.1"/>
    </source>
</evidence>
<protein>
    <recommendedName>
        <fullName evidence="8">Carbohydrate kinase FGGY C-terminal domain-containing protein</fullName>
    </recommendedName>
</protein>
<dbReference type="InterPro" id="IPR006003">
    <property type="entry name" value="FGGY_RbtK-like"/>
</dbReference>
<sequence length="582" mass="62598">MPTIEAEHYIGVDIGTGSARVCIVDRTGDIKAVASKDIRTWQPQNTFYEQSTSDIWSSISTCVKQALKESNVDPTTVRGIGFCATCSLAVFSEDTSKPVSVSGPDFSKADQNVILWLDHRAVEEAKVINATHDNVLKYVGGQMSVEMEIPKILWLKNHMPADVFAGCKFYDLTDALTHMATGKDTRSYCSTVCKQGYLPSGADTGETGWRDDFFGAIGLGCLKDKKYAPLGGIEGQNGRYLSAGELVGSLSESAAKDMGLPAGIAVGSGVIDAYAGWIGTVGAKHEPAQATKGDISDAFGRLALVGGTSTCHLVMSKDPIFVNGVWGPYLDVLVPGMWMAEGGQSATGELLRFIIENHPAYKEAISLAKQDGKDKSIYEFLNGHLEEMTRKAGAPSVSYVGRHFFFYGDFFGNRSPLADVTMAGSIIGLTTDQSVDNLALHYYGAMEFIALQTRHIVDAMNTSGHSIGSLYMSGSQCKNSILMLLIATICGLPVVIPEYAGAAVVHGAAMLGAKAASANASGNTEDLWSIMERMSKPGKLIQPGTDAVEKSLFEIKYEVFLDQAKMQQLYRRKVDEAIGSWK</sequence>
<dbReference type="Proteomes" id="UP000091956">
    <property type="component" value="Unassembled WGS sequence"/>
</dbReference>
<dbReference type="GO" id="GO:0005737">
    <property type="term" value="C:cytoplasm"/>
    <property type="evidence" value="ECO:0007669"/>
    <property type="project" value="TreeGrafter"/>
</dbReference>